<proteinExistence type="predicted"/>
<evidence type="ECO:0000313" key="2">
    <source>
        <dbReference type="Proteomes" id="UP000234641"/>
    </source>
</evidence>
<name>A0A2H1IXP5_BRELN</name>
<gene>
    <name evidence="1" type="ORF">BLIN9172_01545</name>
</gene>
<evidence type="ECO:0000313" key="1">
    <source>
        <dbReference type="EMBL" id="SMX79944.1"/>
    </source>
</evidence>
<dbReference type="EMBL" id="FXYY01000007">
    <property type="protein sequence ID" value="SMX79944.1"/>
    <property type="molecule type" value="Genomic_DNA"/>
</dbReference>
<reference evidence="1 2" key="1">
    <citation type="submission" date="2017-03" db="EMBL/GenBank/DDBJ databases">
        <authorList>
            <person name="Afonso C.L."/>
            <person name="Miller P.J."/>
            <person name="Scott M.A."/>
            <person name="Spackman E."/>
            <person name="Goraichik I."/>
            <person name="Dimitrov K.M."/>
            <person name="Suarez D.L."/>
            <person name="Swayne D.E."/>
        </authorList>
    </citation>
    <scope>NUCLEOTIDE SEQUENCE [LARGE SCALE GENOMIC DNA]</scope>
    <source>
        <strain evidence="1 2">ATCC 9172</strain>
    </source>
</reference>
<dbReference type="Proteomes" id="UP000234641">
    <property type="component" value="Unassembled WGS sequence"/>
</dbReference>
<accession>A0A2H1IXP5</accession>
<dbReference type="AlphaFoldDB" id="A0A2H1IXP5"/>
<protein>
    <submittedName>
        <fullName evidence="1">Uncharacterized protein</fullName>
    </submittedName>
</protein>
<sequence length="47" mass="5497">MMQLTASNHYPAEVYPQIQLFFTRNSTRLHLIHLLFTSDVRKRAPPG</sequence>
<organism evidence="1 2">
    <name type="scientific">Brevibacterium linens ATCC 9172</name>
    <dbReference type="NCBI Taxonomy" id="1255617"/>
    <lineage>
        <taxon>Bacteria</taxon>
        <taxon>Bacillati</taxon>
        <taxon>Actinomycetota</taxon>
        <taxon>Actinomycetes</taxon>
        <taxon>Micrococcales</taxon>
        <taxon>Brevibacteriaceae</taxon>
        <taxon>Brevibacterium</taxon>
    </lineage>
</organism>